<feature type="domain" description="M23ase beta-sheet core" evidence="10">
    <location>
        <begin position="278"/>
        <end position="375"/>
    </location>
</feature>
<feature type="compositionally biased region" description="Pro residues" evidence="8">
    <location>
        <begin position="409"/>
        <end position="421"/>
    </location>
</feature>
<keyword evidence="7" id="KW-0482">Metalloprotease</keyword>
<dbReference type="Proteomes" id="UP000823769">
    <property type="component" value="Unassembled WGS sequence"/>
</dbReference>
<keyword evidence="4" id="KW-0479">Metal-binding</keyword>
<gene>
    <name evidence="12" type="ORF">IAB76_03975</name>
</gene>
<accession>A0A9D9IX54</accession>
<dbReference type="PROSITE" id="PS51257">
    <property type="entry name" value="PROKAR_LIPOPROTEIN"/>
    <property type="match status" value="1"/>
</dbReference>
<evidence type="ECO:0000256" key="2">
    <source>
        <dbReference type="ARBA" id="ARBA00004196"/>
    </source>
</evidence>
<dbReference type="InterPro" id="IPR050570">
    <property type="entry name" value="Cell_wall_metabolism_enzyme"/>
</dbReference>
<keyword evidence="9" id="KW-0732">Signal</keyword>
<dbReference type="AlphaFoldDB" id="A0A9D9IX54"/>
<evidence type="ECO:0000256" key="6">
    <source>
        <dbReference type="ARBA" id="ARBA00022833"/>
    </source>
</evidence>
<feature type="domain" description="Csd3-like second N-terminal" evidence="11">
    <location>
        <begin position="150"/>
        <end position="265"/>
    </location>
</feature>
<dbReference type="Pfam" id="PF19425">
    <property type="entry name" value="Csd3_N2"/>
    <property type="match status" value="1"/>
</dbReference>
<dbReference type="PANTHER" id="PTHR21666:SF288">
    <property type="entry name" value="CELL DIVISION PROTEIN YTFB"/>
    <property type="match status" value="1"/>
</dbReference>
<evidence type="ECO:0000313" key="13">
    <source>
        <dbReference type="Proteomes" id="UP000823769"/>
    </source>
</evidence>
<dbReference type="SUPFAM" id="SSF51261">
    <property type="entry name" value="Duplicated hybrid motif"/>
    <property type="match status" value="1"/>
</dbReference>
<name>A0A9D9IX54_9BACT</name>
<evidence type="ECO:0000259" key="10">
    <source>
        <dbReference type="Pfam" id="PF01551"/>
    </source>
</evidence>
<evidence type="ECO:0000256" key="4">
    <source>
        <dbReference type="ARBA" id="ARBA00022723"/>
    </source>
</evidence>
<evidence type="ECO:0000256" key="8">
    <source>
        <dbReference type="SAM" id="MobiDB-lite"/>
    </source>
</evidence>
<dbReference type="GO" id="GO:0006508">
    <property type="term" value="P:proteolysis"/>
    <property type="evidence" value="ECO:0007669"/>
    <property type="project" value="UniProtKB-KW"/>
</dbReference>
<protein>
    <submittedName>
        <fullName evidence="12">Peptidoglycan DD-metalloendopeptidase family protein</fullName>
    </submittedName>
</protein>
<sequence>MKTRKFLTACLAAALLPLTIFSCKQNTVAETAEAAEEVPPLYGFEPSEFEADTVEVKYGDTFSVLMMRMGMDASDAYALSELCDSVFDLRKIKAGNHLHAYYEVTDSTRDLRYAIYEQDKVNATVFQCSDSLAIWNVTKPVEHVRKYTDVTINSSLWNDMLAAGGSPELIMNLADIYQWSVNFFTLQKGDRFRTIYTQSMCDGELVGIDTVHFSLFDGNGYKQTAAVRFETAEGGNTFWDKGGESLKRMFLKAPLKYNRISSRFSYSRRHPVTGKVKPHTAVDYAAPTGTPVQAIGDGTVTKCGWDPTGGGNRIRIKHNMGYESSYMHLSKFASGIRVGTRVTQGQLIGYVGATGTATGPHLDFRIWENGRPIDPLKLDSPASDPLDTAYLSGSSTRSMRNIWPKWPVTTPPTASPLPRPSLPNNLLPL</sequence>
<dbReference type="GO" id="GO:0046872">
    <property type="term" value="F:metal ion binding"/>
    <property type="evidence" value="ECO:0007669"/>
    <property type="project" value="UniProtKB-KW"/>
</dbReference>
<keyword evidence="3" id="KW-0645">Protease</keyword>
<evidence type="ECO:0000256" key="1">
    <source>
        <dbReference type="ARBA" id="ARBA00001947"/>
    </source>
</evidence>
<organism evidence="12 13">
    <name type="scientific">Candidatus Cryptobacteroides avistercoris</name>
    <dbReference type="NCBI Taxonomy" id="2840758"/>
    <lineage>
        <taxon>Bacteria</taxon>
        <taxon>Pseudomonadati</taxon>
        <taxon>Bacteroidota</taxon>
        <taxon>Bacteroidia</taxon>
        <taxon>Bacteroidales</taxon>
        <taxon>Candidatus Cryptobacteroides</taxon>
    </lineage>
</organism>
<reference evidence="12" key="2">
    <citation type="journal article" date="2021" name="PeerJ">
        <title>Extensive microbial diversity within the chicken gut microbiome revealed by metagenomics and culture.</title>
        <authorList>
            <person name="Gilroy R."/>
            <person name="Ravi A."/>
            <person name="Getino M."/>
            <person name="Pursley I."/>
            <person name="Horton D.L."/>
            <person name="Alikhan N.F."/>
            <person name="Baker D."/>
            <person name="Gharbi K."/>
            <person name="Hall N."/>
            <person name="Watson M."/>
            <person name="Adriaenssens E.M."/>
            <person name="Foster-Nyarko E."/>
            <person name="Jarju S."/>
            <person name="Secka A."/>
            <person name="Antonio M."/>
            <person name="Oren A."/>
            <person name="Chaudhuri R.R."/>
            <person name="La Ragione R."/>
            <person name="Hildebrand F."/>
            <person name="Pallen M.J."/>
        </authorList>
    </citation>
    <scope>NUCLEOTIDE SEQUENCE</scope>
    <source>
        <strain evidence="12">B3-1481</strain>
    </source>
</reference>
<evidence type="ECO:0000256" key="7">
    <source>
        <dbReference type="ARBA" id="ARBA00023049"/>
    </source>
</evidence>
<dbReference type="CDD" id="cd12797">
    <property type="entry name" value="M23_peptidase"/>
    <property type="match status" value="1"/>
</dbReference>
<evidence type="ECO:0000256" key="9">
    <source>
        <dbReference type="SAM" id="SignalP"/>
    </source>
</evidence>
<comment type="subcellular location">
    <subcellularLocation>
        <location evidence="2">Cell envelope</location>
    </subcellularLocation>
</comment>
<evidence type="ECO:0000313" key="12">
    <source>
        <dbReference type="EMBL" id="MBO8480252.1"/>
    </source>
</evidence>
<keyword evidence="5" id="KW-0378">Hydrolase</keyword>
<feature type="chain" id="PRO_5039151160" evidence="9">
    <location>
        <begin position="23"/>
        <end position="429"/>
    </location>
</feature>
<proteinExistence type="predicted"/>
<dbReference type="Pfam" id="PF01551">
    <property type="entry name" value="Peptidase_M23"/>
    <property type="match status" value="1"/>
</dbReference>
<comment type="caution">
    <text evidence="12">The sequence shown here is derived from an EMBL/GenBank/DDBJ whole genome shotgun (WGS) entry which is preliminary data.</text>
</comment>
<dbReference type="GO" id="GO:0004222">
    <property type="term" value="F:metalloendopeptidase activity"/>
    <property type="evidence" value="ECO:0007669"/>
    <property type="project" value="TreeGrafter"/>
</dbReference>
<dbReference type="InterPro" id="IPR011055">
    <property type="entry name" value="Dup_hybrid_motif"/>
</dbReference>
<evidence type="ECO:0000256" key="3">
    <source>
        <dbReference type="ARBA" id="ARBA00022670"/>
    </source>
</evidence>
<dbReference type="Gene3D" id="3.10.450.350">
    <property type="match status" value="2"/>
</dbReference>
<dbReference type="InterPro" id="IPR016047">
    <property type="entry name" value="M23ase_b-sheet_dom"/>
</dbReference>
<dbReference type="InterPro" id="IPR045834">
    <property type="entry name" value="Csd3_N2"/>
</dbReference>
<dbReference type="EMBL" id="JADILW010000059">
    <property type="protein sequence ID" value="MBO8480252.1"/>
    <property type="molecule type" value="Genomic_DNA"/>
</dbReference>
<feature type="region of interest" description="Disordered" evidence="8">
    <location>
        <begin position="409"/>
        <end position="429"/>
    </location>
</feature>
<reference evidence="12" key="1">
    <citation type="submission" date="2020-10" db="EMBL/GenBank/DDBJ databases">
        <authorList>
            <person name="Gilroy R."/>
        </authorList>
    </citation>
    <scope>NUCLEOTIDE SEQUENCE</scope>
    <source>
        <strain evidence="12">B3-1481</strain>
    </source>
</reference>
<keyword evidence="6" id="KW-0862">Zinc</keyword>
<feature type="signal peptide" evidence="9">
    <location>
        <begin position="1"/>
        <end position="22"/>
    </location>
</feature>
<dbReference type="Gene3D" id="2.70.70.10">
    <property type="entry name" value="Glucose Permease (Domain IIA)"/>
    <property type="match status" value="1"/>
</dbReference>
<evidence type="ECO:0000259" key="11">
    <source>
        <dbReference type="Pfam" id="PF19425"/>
    </source>
</evidence>
<comment type="cofactor">
    <cofactor evidence="1">
        <name>Zn(2+)</name>
        <dbReference type="ChEBI" id="CHEBI:29105"/>
    </cofactor>
</comment>
<dbReference type="PANTHER" id="PTHR21666">
    <property type="entry name" value="PEPTIDASE-RELATED"/>
    <property type="match status" value="1"/>
</dbReference>
<evidence type="ECO:0000256" key="5">
    <source>
        <dbReference type="ARBA" id="ARBA00022801"/>
    </source>
</evidence>
<dbReference type="GO" id="GO:0030313">
    <property type="term" value="C:cell envelope"/>
    <property type="evidence" value="ECO:0007669"/>
    <property type="project" value="UniProtKB-SubCell"/>
</dbReference>